<dbReference type="CDD" id="cd00165">
    <property type="entry name" value="S4"/>
    <property type="match status" value="1"/>
</dbReference>
<accession>A0A1I3VWY0</accession>
<dbReference type="InterPro" id="IPR002942">
    <property type="entry name" value="S4_RNA-bd"/>
</dbReference>
<dbReference type="InterPro" id="IPR036986">
    <property type="entry name" value="S4_RNA-bd_sf"/>
</dbReference>
<dbReference type="Gene3D" id="3.30.2350.10">
    <property type="entry name" value="Pseudouridine synthase"/>
    <property type="match status" value="1"/>
</dbReference>
<dbReference type="CDD" id="cd02869">
    <property type="entry name" value="PseudoU_synth_RluA_like"/>
    <property type="match status" value="1"/>
</dbReference>
<evidence type="ECO:0000313" key="10">
    <source>
        <dbReference type="EMBL" id="SFJ99680.1"/>
    </source>
</evidence>
<dbReference type="InterPro" id="IPR006224">
    <property type="entry name" value="PsdUridine_synth_RluA-like_CS"/>
</dbReference>
<evidence type="ECO:0000259" key="9">
    <source>
        <dbReference type="SMART" id="SM00363"/>
    </source>
</evidence>
<feature type="active site" evidence="6">
    <location>
        <position position="173"/>
    </location>
</feature>
<comment type="similarity">
    <text evidence="1 8">Belongs to the pseudouridine synthase RluA family.</text>
</comment>
<dbReference type="SUPFAM" id="SSF55120">
    <property type="entry name" value="Pseudouridine synthase"/>
    <property type="match status" value="1"/>
</dbReference>
<dbReference type="PROSITE" id="PS01129">
    <property type="entry name" value="PSI_RLU"/>
    <property type="match status" value="1"/>
</dbReference>
<dbReference type="PROSITE" id="PS50889">
    <property type="entry name" value="S4"/>
    <property type="match status" value="1"/>
</dbReference>
<evidence type="ECO:0000256" key="4">
    <source>
        <dbReference type="ARBA" id="ARBA00036882"/>
    </source>
</evidence>
<dbReference type="InterPro" id="IPR020103">
    <property type="entry name" value="PsdUridine_synth_cat_dom_sf"/>
</dbReference>
<comment type="catalytic activity">
    <reaction evidence="4">
        <text>uridine(1911/1915/1917) in 23S rRNA = pseudouridine(1911/1915/1917) in 23S rRNA</text>
        <dbReference type="Rhea" id="RHEA:42524"/>
        <dbReference type="Rhea" id="RHEA-COMP:10097"/>
        <dbReference type="Rhea" id="RHEA-COMP:10098"/>
        <dbReference type="ChEBI" id="CHEBI:65314"/>
        <dbReference type="ChEBI" id="CHEBI:65315"/>
        <dbReference type="EC" id="5.4.99.23"/>
    </reaction>
</comment>
<proteinExistence type="inferred from homology"/>
<keyword evidence="2 7" id="KW-0694">RNA-binding</keyword>
<name>A0A1I3VWY0_9HYPH</name>
<evidence type="ECO:0000256" key="5">
    <source>
        <dbReference type="ARBA" id="ARBA00056072"/>
    </source>
</evidence>
<dbReference type="InterPro" id="IPR006145">
    <property type="entry name" value="PsdUridine_synth_RsuA/RluA"/>
</dbReference>
<evidence type="ECO:0000256" key="1">
    <source>
        <dbReference type="ARBA" id="ARBA00010876"/>
    </source>
</evidence>
<dbReference type="AlphaFoldDB" id="A0A1I3VWY0"/>
<evidence type="ECO:0000256" key="3">
    <source>
        <dbReference type="ARBA" id="ARBA00023235"/>
    </source>
</evidence>
<dbReference type="PANTHER" id="PTHR21600:SF44">
    <property type="entry name" value="RIBOSOMAL LARGE SUBUNIT PSEUDOURIDINE SYNTHASE D"/>
    <property type="match status" value="1"/>
</dbReference>
<dbReference type="EMBL" id="FOSN01000001">
    <property type="protein sequence ID" value="SFJ99680.1"/>
    <property type="molecule type" value="Genomic_DNA"/>
</dbReference>
<dbReference type="GO" id="GO:0000455">
    <property type="term" value="P:enzyme-directed rRNA pseudouridine synthesis"/>
    <property type="evidence" value="ECO:0007669"/>
    <property type="project" value="UniProtKB-ARBA"/>
</dbReference>
<dbReference type="Pfam" id="PF01479">
    <property type="entry name" value="S4"/>
    <property type="match status" value="1"/>
</dbReference>
<dbReference type="InterPro" id="IPR006225">
    <property type="entry name" value="PsdUridine_synth_RluC/D"/>
</dbReference>
<dbReference type="Gene3D" id="3.10.290.10">
    <property type="entry name" value="RNA-binding S4 domain"/>
    <property type="match status" value="1"/>
</dbReference>
<dbReference type="Pfam" id="PF00849">
    <property type="entry name" value="PseudoU_synth_2"/>
    <property type="match status" value="1"/>
</dbReference>
<sequence>MNQAFEDIQLGAPETSLSVALTEPETANRPPDAASLSCQVAPEQGGERLDRYLAGAAGSSLSRTRIKTLIEAGRVVVDGARAASASQIIRAGQVIRVDVPEPTDPVPAGEDIPLAVVFEDEHLLVIDKPAGLVVHPAAGHETGTLVNALIAHCGASLSGVGGVRRPGIVHRLDKETSGLLVIAKTDAAHQGLAATFADHGKTLGLIREYLAFVWGAPAQPSGTIDAPLGRHAIEREKFAIVPAARGRHAVTHWRVLQRFGAGASLVACRLETGRTHQIRVHMAHVGHPLIGDPVYAKGFRTKAARLPPAARACAENLTRQALHAAVLGFRHPVTGETLRFESAPPEALRALGEALAQGDGLAPPADHK</sequence>
<dbReference type="GO" id="GO:0160140">
    <property type="term" value="F:23S rRNA pseudouridine(1911/1915/1917) synthase activity"/>
    <property type="evidence" value="ECO:0007669"/>
    <property type="project" value="UniProtKB-EC"/>
</dbReference>
<evidence type="ECO:0000256" key="2">
    <source>
        <dbReference type="ARBA" id="ARBA00022884"/>
    </source>
</evidence>
<reference evidence="10 11" key="1">
    <citation type="submission" date="2016-10" db="EMBL/GenBank/DDBJ databases">
        <authorList>
            <person name="de Groot N.N."/>
        </authorList>
    </citation>
    <scope>NUCLEOTIDE SEQUENCE [LARGE SCALE GENOMIC DNA]</scope>
    <source>
        <strain evidence="10 11">NE2</strain>
    </source>
</reference>
<protein>
    <recommendedName>
        <fullName evidence="8">Pseudouridine synthase</fullName>
        <ecNumber evidence="8">5.4.99.-</ecNumber>
    </recommendedName>
</protein>
<gene>
    <name evidence="10" type="ORF">SAMN05444581_101171</name>
</gene>
<evidence type="ECO:0000256" key="6">
    <source>
        <dbReference type="PIRSR" id="PIRSR606225-1"/>
    </source>
</evidence>
<dbReference type="InterPro" id="IPR050188">
    <property type="entry name" value="RluA_PseudoU_synthase"/>
</dbReference>
<dbReference type="GO" id="GO:0003723">
    <property type="term" value="F:RNA binding"/>
    <property type="evidence" value="ECO:0007669"/>
    <property type="project" value="UniProtKB-KW"/>
</dbReference>
<feature type="domain" description="RNA-binding S4" evidence="9">
    <location>
        <begin position="47"/>
        <end position="113"/>
    </location>
</feature>
<keyword evidence="11" id="KW-1185">Reference proteome</keyword>
<dbReference type="PANTHER" id="PTHR21600">
    <property type="entry name" value="MITOCHONDRIAL RNA PSEUDOURIDINE SYNTHASE"/>
    <property type="match status" value="1"/>
</dbReference>
<evidence type="ECO:0000313" key="11">
    <source>
        <dbReference type="Proteomes" id="UP000198755"/>
    </source>
</evidence>
<dbReference type="SUPFAM" id="SSF55174">
    <property type="entry name" value="Alpha-L RNA-binding motif"/>
    <property type="match status" value="1"/>
</dbReference>
<comment type="function">
    <text evidence="5">Responsible for synthesis of pseudouridine from uracil at positions 1911, 1915 and 1917 in 23S ribosomal RNA.</text>
</comment>
<dbReference type="SMART" id="SM00363">
    <property type="entry name" value="S4"/>
    <property type="match status" value="1"/>
</dbReference>
<comment type="catalytic activity">
    <reaction evidence="8">
        <text>a uridine in RNA = a pseudouridine in RNA</text>
        <dbReference type="Rhea" id="RHEA:48348"/>
        <dbReference type="Rhea" id="RHEA-COMP:12068"/>
        <dbReference type="Rhea" id="RHEA-COMP:12069"/>
        <dbReference type="ChEBI" id="CHEBI:65314"/>
        <dbReference type="ChEBI" id="CHEBI:65315"/>
    </reaction>
</comment>
<evidence type="ECO:0000256" key="8">
    <source>
        <dbReference type="RuleBase" id="RU362028"/>
    </source>
</evidence>
<dbReference type="FunFam" id="3.30.2350.10:FF:000006">
    <property type="entry name" value="Pseudouridine synthase"/>
    <property type="match status" value="1"/>
</dbReference>
<dbReference type="STRING" id="1612308.SAMN05444581_101171"/>
<keyword evidence="3 8" id="KW-0413">Isomerase</keyword>
<evidence type="ECO:0000256" key="7">
    <source>
        <dbReference type="PROSITE-ProRule" id="PRU00182"/>
    </source>
</evidence>
<organism evidence="10 11">
    <name type="scientific">Methylocapsa palsarum</name>
    <dbReference type="NCBI Taxonomy" id="1612308"/>
    <lineage>
        <taxon>Bacteria</taxon>
        <taxon>Pseudomonadati</taxon>
        <taxon>Pseudomonadota</taxon>
        <taxon>Alphaproteobacteria</taxon>
        <taxon>Hyphomicrobiales</taxon>
        <taxon>Beijerinckiaceae</taxon>
        <taxon>Methylocapsa</taxon>
    </lineage>
</organism>
<dbReference type="NCBIfam" id="TIGR00005">
    <property type="entry name" value="rluA_subfam"/>
    <property type="match status" value="1"/>
</dbReference>
<dbReference type="Proteomes" id="UP000198755">
    <property type="component" value="Unassembled WGS sequence"/>
</dbReference>
<dbReference type="EC" id="5.4.99.-" evidence="8"/>